<feature type="compositionally biased region" description="Basic and acidic residues" evidence="1">
    <location>
        <begin position="235"/>
        <end position="251"/>
    </location>
</feature>
<proteinExistence type="predicted"/>
<feature type="region of interest" description="Disordered" evidence="1">
    <location>
        <begin position="78"/>
        <end position="120"/>
    </location>
</feature>
<dbReference type="Proteomes" id="UP000041254">
    <property type="component" value="Unassembled WGS sequence"/>
</dbReference>
<feature type="region of interest" description="Disordered" evidence="1">
    <location>
        <begin position="556"/>
        <end position="588"/>
    </location>
</feature>
<name>A0A0G4FKZ7_VITBC</name>
<keyword evidence="3" id="KW-1185">Reference proteome</keyword>
<feature type="compositionally biased region" description="Acidic residues" evidence="1">
    <location>
        <begin position="512"/>
        <end position="537"/>
    </location>
</feature>
<evidence type="ECO:0000256" key="1">
    <source>
        <dbReference type="SAM" id="MobiDB-lite"/>
    </source>
</evidence>
<dbReference type="EMBL" id="CDMY01000452">
    <property type="protein sequence ID" value="CEM14056.1"/>
    <property type="molecule type" value="Genomic_DNA"/>
</dbReference>
<sequence>MRHRKPFDAAGDAGSGRGAGARIRQPAGHEGGRDSLHAAVRRFESQITAKEEQQRQLTEEKAAVEELLERAKEAVGDLRQARDEVKEQVRTKAADTRTALGGRRDRQATARGEKDGKTGRLDALREEGNRLVMENLALDKQRRATQEGARAIEDELRRCAKDKQQHGTQKDTLRQQMHAGKVGLAEIEQQHLRELQHTDALMRKIQTLLEQSPYYQQHQAGPRPRVVCRLVRSGEAAKGEKEDDHGEKGEAPDTSTRPVKIDLPTSEQEKASNDDTKTAPTTKPAAPDPFAVRLTFPLDVADTITKDAKPVPAHPPPAPAIDLKAIAAMPGAASASGMSLLASMFGPAPSCAPQPAKPQAEEEKGKDAKGTYEALLGFHRLLVSNRLGRPNHILMVDWSDPKSVDGTAPSQQADTSYELKQLLGDIAGVVEDVIAKGQNLCLLNIGTDTSGARDTFWGQPTTPGLLHTLAHTLAALRTSTDNTVTNIQAAWRSTPSHPDPHADSTATAEGGPEQEDDSAEPNEEPPTDEREGAEDDSTAGSLLMSLIQSRLGAEGPMAATSGMKEQPEEAMGEEGAGGASRDSGGCRGGGGTLAFSSGDGLVEEIAGGMRLAGEPQSVAVSLQAHVKLNPHLQDFTDPNSCREPRYGPVSARSTTVEIAAVDFNLPQDPKDSQDVVAALVDFLSRFGKPVGGSGGPSAMPFVAAPVAQPPAPSVSLSGGPKLMVDFLTSFVQMPSPNQPLPPTGKKGGKGVAKGSRPPLLVLIVHGAMPSVTVPEGRLIRAASGAGGGSLLELAAQAKAAN</sequence>
<feature type="region of interest" description="Disordered" evidence="1">
    <location>
        <begin position="1"/>
        <end position="36"/>
    </location>
</feature>
<evidence type="ECO:0008006" key="4">
    <source>
        <dbReference type="Google" id="ProtNLM"/>
    </source>
</evidence>
<feature type="region of interest" description="Disordered" evidence="1">
    <location>
        <begin position="235"/>
        <end position="289"/>
    </location>
</feature>
<dbReference type="AlphaFoldDB" id="A0A0G4FKZ7"/>
<reference evidence="2 3" key="1">
    <citation type="submission" date="2014-11" db="EMBL/GenBank/DDBJ databases">
        <authorList>
            <person name="Zhu J."/>
            <person name="Qi W."/>
            <person name="Song R."/>
        </authorList>
    </citation>
    <scope>NUCLEOTIDE SEQUENCE [LARGE SCALE GENOMIC DNA]</scope>
</reference>
<evidence type="ECO:0000313" key="3">
    <source>
        <dbReference type="Proteomes" id="UP000041254"/>
    </source>
</evidence>
<organism evidence="2 3">
    <name type="scientific">Vitrella brassicaformis (strain CCMP3155)</name>
    <dbReference type="NCBI Taxonomy" id="1169540"/>
    <lineage>
        <taxon>Eukaryota</taxon>
        <taxon>Sar</taxon>
        <taxon>Alveolata</taxon>
        <taxon>Colpodellida</taxon>
        <taxon>Vitrellaceae</taxon>
        <taxon>Vitrella</taxon>
    </lineage>
</organism>
<protein>
    <recommendedName>
        <fullName evidence="4">Kinesin motor domain-containing protein</fullName>
    </recommendedName>
</protein>
<feature type="compositionally biased region" description="Basic and acidic residues" evidence="1">
    <location>
        <begin position="267"/>
        <end position="277"/>
    </location>
</feature>
<dbReference type="InParanoid" id="A0A0G4FKZ7"/>
<evidence type="ECO:0000313" key="2">
    <source>
        <dbReference type="EMBL" id="CEM14056.1"/>
    </source>
</evidence>
<feature type="compositionally biased region" description="Basic and acidic residues" evidence="1">
    <location>
        <begin position="78"/>
        <end position="95"/>
    </location>
</feature>
<feature type="region of interest" description="Disordered" evidence="1">
    <location>
        <begin position="491"/>
        <end position="537"/>
    </location>
</feature>
<accession>A0A0G4FKZ7</accession>
<feature type="compositionally biased region" description="Low complexity" evidence="1">
    <location>
        <begin position="278"/>
        <end position="289"/>
    </location>
</feature>
<dbReference type="VEuPathDB" id="CryptoDB:Vbra_5911"/>
<feature type="compositionally biased region" description="Basic and acidic residues" evidence="1">
    <location>
        <begin position="102"/>
        <end position="120"/>
    </location>
</feature>
<gene>
    <name evidence="2" type="ORF">Vbra_5911</name>
</gene>